<evidence type="ECO:0000256" key="4">
    <source>
        <dbReference type="ARBA" id="ARBA00013174"/>
    </source>
</evidence>
<dbReference type="PANTHER" id="PTHR14269">
    <property type="entry name" value="CDP-DIACYLGLYCEROL--GLYCEROL-3-PHOSPHATE 3-PHOSPHATIDYLTRANSFERASE-RELATED"/>
    <property type="match status" value="1"/>
</dbReference>
<evidence type="ECO:0000256" key="12">
    <source>
        <dbReference type="ARBA" id="ARBA00023209"/>
    </source>
</evidence>
<keyword evidence="6" id="KW-0444">Lipid biosynthesis</keyword>
<evidence type="ECO:0000256" key="11">
    <source>
        <dbReference type="ARBA" id="ARBA00023136"/>
    </source>
</evidence>
<evidence type="ECO:0000256" key="7">
    <source>
        <dbReference type="ARBA" id="ARBA00022679"/>
    </source>
</evidence>
<feature type="transmembrane region" description="Helical" evidence="16">
    <location>
        <begin position="103"/>
        <end position="120"/>
    </location>
</feature>
<dbReference type="InterPro" id="IPR000462">
    <property type="entry name" value="CDP-OH_P_trans"/>
</dbReference>
<keyword evidence="7 15" id="KW-0808">Transferase</keyword>
<dbReference type="GO" id="GO:0003882">
    <property type="term" value="F:CDP-diacylglycerol-serine O-phosphatidyltransferase activity"/>
    <property type="evidence" value="ECO:0007669"/>
    <property type="project" value="UniProtKB-EC"/>
</dbReference>
<feature type="transmembrane region" description="Helical" evidence="16">
    <location>
        <begin position="225"/>
        <end position="244"/>
    </location>
</feature>
<evidence type="ECO:0000256" key="1">
    <source>
        <dbReference type="ARBA" id="ARBA00000287"/>
    </source>
</evidence>
<keyword evidence="13" id="KW-1208">Phospholipid metabolism</keyword>
<evidence type="ECO:0000256" key="14">
    <source>
        <dbReference type="ARBA" id="ARBA00032361"/>
    </source>
</evidence>
<keyword evidence="9 16" id="KW-1133">Transmembrane helix</keyword>
<evidence type="ECO:0000256" key="8">
    <source>
        <dbReference type="ARBA" id="ARBA00022692"/>
    </source>
</evidence>
<name>A0ABX2IUL2_9RHOB</name>
<evidence type="ECO:0000256" key="5">
    <source>
        <dbReference type="ARBA" id="ARBA00017171"/>
    </source>
</evidence>
<feature type="transmembrane region" description="Helical" evidence="16">
    <location>
        <begin position="12"/>
        <end position="35"/>
    </location>
</feature>
<protein>
    <recommendedName>
        <fullName evidence="5">CDP-diacylglycerol--serine O-phosphatidyltransferase</fullName>
        <ecNumber evidence="4">2.7.8.8</ecNumber>
    </recommendedName>
    <alternativeName>
        <fullName evidence="14">Phosphatidylserine synthase</fullName>
    </alternativeName>
</protein>
<dbReference type="RefSeq" id="WP_174139744.1">
    <property type="nucleotide sequence ID" value="NZ_JABUFE010000014.1"/>
</dbReference>
<evidence type="ECO:0000256" key="16">
    <source>
        <dbReference type="SAM" id="Phobius"/>
    </source>
</evidence>
<dbReference type="EC" id="2.7.8.8" evidence="4"/>
<evidence type="ECO:0000256" key="15">
    <source>
        <dbReference type="RuleBase" id="RU003750"/>
    </source>
</evidence>
<dbReference type="InterPro" id="IPR050324">
    <property type="entry name" value="CDP-alcohol_PTase-I"/>
</dbReference>
<comment type="similarity">
    <text evidence="3 15">Belongs to the CDP-alcohol phosphatidyltransferase class-I family.</text>
</comment>
<comment type="caution">
    <text evidence="17">The sequence shown here is derived from an EMBL/GenBank/DDBJ whole genome shotgun (WGS) entry which is preliminary data.</text>
</comment>
<gene>
    <name evidence="17" type="primary">pssA</name>
    <name evidence="17" type="ORF">HRQ87_17530</name>
</gene>
<evidence type="ECO:0000313" key="17">
    <source>
        <dbReference type="EMBL" id="NSX56592.1"/>
    </source>
</evidence>
<evidence type="ECO:0000256" key="3">
    <source>
        <dbReference type="ARBA" id="ARBA00010441"/>
    </source>
</evidence>
<accession>A0ABX2IUL2</accession>
<dbReference type="InterPro" id="IPR048254">
    <property type="entry name" value="CDP_ALCOHOL_P_TRANSF_CS"/>
</dbReference>
<comment type="catalytic activity">
    <reaction evidence="1">
        <text>a CDP-1,2-diacyl-sn-glycerol + L-serine = a 1,2-diacyl-sn-glycero-3-phospho-L-serine + CMP + H(+)</text>
        <dbReference type="Rhea" id="RHEA:16913"/>
        <dbReference type="ChEBI" id="CHEBI:15378"/>
        <dbReference type="ChEBI" id="CHEBI:33384"/>
        <dbReference type="ChEBI" id="CHEBI:57262"/>
        <dbReference type="ChEBI" id="CHEBI:58332"/>
        <dbReference type="ChEBI" id="CHEBI:60377"/>
        <dbReference type="EC" id="2.7.8.8"/>
    </reaction>
</comment>
<keyword evidence="11 16" id="KW-0472">Membrane</keyword>
<dbReference type="PANTHER" id="PTHR14269:SF61">
    <property type="entry name" value="CDP-DIACYLGLYCEROL--SERINE O-PHOSPHATIDYLTRANSFERASE"/>
    <property type="match status" value="1"/>
</dbReference>
<evidence type="ECO:0000256" key="10">
    <source>
        <dbReference type="ARBA" id="ARBA00023098"/>
    </source>
</evidence>
<dbReference type="EMBL" id="JABUFE010000014">
    <property type="protein sequence ID" value="NSX56592.1"/>
    <property type="molecule type" value="Genomic_DNA"/>
</dbReference>
<evidence type="ECO:0000256" key="13">
    <source>
        <dbReference type="ARBA" id="ARBA00023264"/>
    </source>
</evidence>
<keyword evidence="12" id="KW-0594">Phospholipid biosynthesis</keyword>
<comment type="subcellular location">
    <subcellularLocation>
        <location evidence="2">Endomembrane system</location>
        <topology evidence="2">Multi-pass membrane protein</topology>
    </subcellularLocation>
</comment>
<dbReference type="PROSITE" id="PS00379">
    <property type="entry name" value="CDP_ALCOHOL_P_TRANSF"/>
    <property type="match status" value="1"/>
</dbReference>
<proteinExistence type="inferred from homology"/>
<dbReference type="Gene3D" id="1.20.120.1760">
    <property type="match status" value="1"/>
</dbReference>
<dbReference type="Proteomes" id="UP000777935">
    <property type="component" value="Unassembled WGS sequence"/>
</dbReference>
<evidence type="ECO:0000256" key="9">
    <source>
        <dbReference type="ARBA" id="ARBA00022989"/>
    </source>
</evidence>
<evidence type="ECO:0000256" key="6">
    <source>
        <dbReference type="ARBA" id="ARBA00022516"/>
    </source>
</evidence>
<feature type="transmembrane region" description="Helical" evidence="16">
    <location>
        <begin position="169"/>
        <end position="191"/>
    </location>
</feature>
<keyword evidence="18" id="KW-1185">Reference proteome</keyword>
<dbReference type="InterPro" id="IPR043130">
    <property type="entry name" value="CDP-OH_PTrfase_TM_dom"/>
</dbReference>
<feature type="transmembrane region" description="Helical" evidence="16">
    <location>
        <begin position="203"/>
        <end position="219"/>
    </location>
</feature>
<keyword evidence="8 16" id="KW-0812">Transmembrane</keyword>
<reference evidence="17 18" key="1">
    <citation type="submission" date="2020-06" db="EMBL/GenBank/DDBJ databases">
        <title>Sulfitobacter algicola sp. nov., isolated from green algae.</title>
        <authorList>
            <person name="Wang C."/>
        </authorList>
    </citation>
    <scope>NUCLEOTIDE SEQUENCE [LARGE SCALE GENOMIC DNA]</scope>
    <source>
        <strain evidence="17 18">1151</strain>
    </source>
</reference>
<organism evidence="17 18">
    <name type="scientific">Parasulfitobacter algicola</name>
    <dbReference type="NCBI Taxonomy" id="2614809"/>
    <lineage>
        <taxon>Bacteria</taxon>
        <taxon>Pseudomonadati</taxon>
        <taxon>Pseudomonadota</taxon>
        <taxon>Alphaproteobacteria</taxon>
        <taxon>Rhodobacterales</taxon>
        <taxon>Roseobacteraceae</taxon>
        <taxon>Parasulfitobacter</taxon>
    </lineage>
</organism>
<dbReference type="Pfam" id="PF01066">
    <property type="entry name" value="CDP-OH_P_transf"/>
    <property type="match status" value="1"/>
</dbReference>
<dbReference type="InterPro" id="IPR004533">
    <property type="entry name" value="CDP-diaglyc--ser_O-PTrfase"/>
</dbReference>
<evidence type="ECO:0000313" key="18">
    <source>
        <dbReference type="Proteomes" id="UP000777935"/>
    </source>
</evidence>
<dbReference type="NCBIfam" id="TIGR00473">
    <property type="entry name" value="pssA"/>
    <property type="match status" value="1"/>
</dbReference>
<evidence type="ECO:0000256" key="2">
    <source>
        <dbReference type="ARBA" id="ARBA00004127"/>
    </source>
</evidence>
<sequence length="250" mass="27072">MDDKNTKRDGLPLLSLLPNLVTLLGLCAGLTSIRFVMADRFDIAAGLILLAALLDGMDGQLARRLNATSSMGAELDSLSDFLCFGVAPALLLFQLGFQDARGIGWICALVYASCCCLRLARFNVMTDQENLDPELKKNHFVGVPAPAGALLVMLPAFLTFQGVINANDIPIIFSLYMALVGVLMISKLPTISAKSLVIPKNRIALLFIATAVLVGMLLTQFWLSMILISAIYIASLIHSFIKLLQNKNKT</sequence>
<keyword evidence="10" id="KW-0443">Lipid metabolism</keyword>
<feature type="transmembrane region" description="Helical" evidence="16">
    <location>
        <begin position="140"/>
        <end position="163"/>
    </location>
</feature>